<dbReference type="PANTHER" id="PTHR12537:SF48">
    <property type="entry name" value="MEIOTIC COILED-COIL PROTEIN 2"/>
    <property type="match status" value="1"/>
</dbReference>
<dbReference type="SUPFAM" id="SSF48371">
    <property type="entry name" value="ARM repeat"/>
    <property type="match status" value="1"/>
</dbReference>
<dbReference type="Gene3D" id="1.25.10.10">
    <property type="entry name" value="Leucine-rich Repeat Variant"/>
    <property type="match status" value="1"/>
</dbReference>
<dbReference type="PROSITE" id="PS50302">
    <property type="entry name" value="PUM"/>
    <property type="match status" value="3"/>
</dbReference>
<keyword evidence="6" id="KW-1185">Reference proteome</keyword>
<dbReference type="Pfam" id="PF00806">
    <property type="entry name" value="PUF"/>
    <property type="match status" value="5"/>
</dbReference>
<sequence>MSRYVERLYKKDGSSLRDSLTESHLCIQLTPITMGSSQPFLPVLKDFPPPSRSLLSSIWAPQPHPTEVSWQQAITSFSQSAEEEKVRSKPDDRRGPTFGRPDRGEDVFGPVDFFQADHKKNVGAIGDGRKKTSPDAHIEQLLRALDLNSPVPFAHPPPPGLHNNTSPDLSPISGTSSLLTPTDSPARTSCLKIDIPYDHHSSVPSPQGLQLQTGVYRAQDIFSTQSSRFPPPQLGYPYQPQDGVSLYEPFSERPSILSTFPPPVPNPMHAGDRRIPPDLPWYSDRIQPPTDWLRPDDCVRDRCSGLVAEESSMSQKVVSTSPQGSQGILQGNEPINFLSLLHPSSSPPYHLFVSRIIKFSDQQASIFLQQKLKIADSGERAKIIDAICAKGFEMMAHRFGNWAVQRCLEAASSIDERRKIVQCMRGRIVELACNCYGCHVLQKALDCEEEVRLLIVSELLLGDPAQTLVNKHASHVWSKIMELTWTPPAPPIFTYVNKSLKGKWASLACHETGSLVVQHAFENLEESAKDGIVEELLNQGPVVFGEVAKNQWGSYCIQHILEHGSAKHRQMALDHLVTGLLEFATNEQGSKSVTKALKEGGKETLDRVVKRMAESTKGGRRAIIVDLALSVTGSQLIASVLPNVDKDQRTLLYESIRGHIVTLRGCKTGSKVIWLFDRMRAYYGY</sequence>
<feature type="repeat" description="Pumilio" evidence="2">
    <location>
        <begin position="535"/>
        <end position="574"/>
    </location>
</feature>
<dbReference type="GO" id="GO:0003730">
    <property type="term" value="F:mRNA 3'-UTR binding"/>
    <property type="evidence" value="ECO:0007669"/>
    <property type="project" value="TreeGrafter"/>
</dbReference>
<dbReference type="InterPro" id="IPR001313">
    <property type="entry name" value="Pumilio_RNA-bd_rpt"/>
</dbReference>
<protein>
    <submittedName>
        <fullName evidence="5">ARM repeat-containing protein</fullName>
    </submittedName>
</protein>
<dbReference type="AlphaFoldDB" id="A0A9P5MYL4"/>
<feature type="repeat" description="Pumilio" evidence="2">
    <location>
        <begin position="499"/>
        <end position="534"/>
    </location>
</feature>
<accession>A0A9P5MYL4</accession>
<dbReference type="GO" id="GO:0005737">
    <property type="term" value="C:cytoplasm"/>
    <property type="evidence" value="ECO:0007669"/>
    <property type="project" value="TreeGrafter"/>
</dbReference>
<evidence type="ECO:0000313" key="6">
    <source>
        <dbReference type="Proteomes" id="UP000759537"/>
    </source>
</evidence>
<dbReference type="InterPro" id="IPR016024">
    <property type="entry name" value="ARM-type_fold"/>
</dbReference>
<dbReference type="PROSITE" id="PS50303">
    <property type="entry name" value="PUM_HD"/>
    <property type="match status" value="1"/>
</dbReference>
<dbReference type="InterPro" id="IPR033133">
    <property type="entry name" value="PUM-HD"/>
</dbReference>
<feature type="domain" description="PUM-HD" evidence="4">
    <location>
        <begin position="312"/>
        <end position="680"/>
    </location>
</feature>
<reference evidence="5" key="2">
    <citation type="journal article" date="2020" name="Nat. Commun.">
        <title>Large-scale genome sequencing of mycorrhizal fungi provides insights into the early evolution of symbiotic traits.</title>
        <authorList>
            <person name="Miyauchi S."/>
            <person name="Kiss E."/>
            <person name="Kuo A."/>
            <person name="Drula E."/>
            <person name="Kohler A."/>
            <person name="Sanchez-Garcia M."/>
            <person name="Morin E."/>
            <person name="Andreopoulos B."/>
            <person name="Barry K.W."/>
            <person name="Bonito G."/>
            <person name="Buee M."/>
            <person name="Carver A."/>
            <person name="Chen C."/>
            <person name="Cichocki N."/>
            <person name="Clum A."/>
            <person name="Culley D."/>
            <person name="Crous P.W."/>
            <person name="Fauchery L."/>
            <person name="Girlanda M."/>
            <person name="Hayes R.D."/>
            <person name="Keri Z."/>
            <person name="LaButti K."/>
            <person name="Lipzen A."/>
            <person name="Lombard V."/>
            <person name="Magnuson J."/>
            <person name="Maillard F."/>
            <person name="Murat C."/>
            <person name="Nolan M."/>
            <person name="Ohm R.A."/>
            <person name="Pangilinan J."/>
            <person name="Pereira M.F."/>
            <person name="Perotto S."/>
            <person name="Peter M."/>
            <person name="Pfister S."/>
            <person name="Riley R."/>
            <person name="Sitrit Y."/>
            <person name="Stielow J.B."/>
            <person name="Szollosi G."/>
            <person name="Zifcakova L."/>
            <person name="Stursova M."/>
            <person name="Spatafora J.W."/>
            <person name="Tedersoo L."/>
            <person name="Vaario L.M."/>
            <person name="Yamada A."/>
            <person name="Yan M."/>
            <person name="Wang P."/>
            <person name="Xu J."/>
            <person name="Bruns T."/>
            <person name="Baldrian P."/>
            <person name="Vilgalys R."/>
            <person name="Dunand C."/>
            <person name="Henrissat B."/>
            <person name="Grigoriev I.V."/>
            <person name="Hibbett D."/>
            <person name="Nagy L.G."/>
            <person name="Martin F.M."/>
        </authorList>
    </citation>
    <scope>NUCLEOTIDE SEQUENCE</scope>
    <source>
        <strain evidence="5">Prilba</strain>
    </source>
</reference>
<organism evidence="5 6">
    <name type="scientific">Russula ochroleuca</name>
    <dbReference type="NCBI Taxonomy" id="152965"/>
    <lineage>
        <taxon>Eukaryota</taxon>
        <taxon>Fungi</taxon>
        <taxon>Dikarya</taxon>
        <taxon>Basidiomycota</taxon>
        <taxon>Agaricomycotina</taxon>
        <taxon>Agaricomycetes</taxon>
        <taxon>Russulales</taxon>
        <taxon>Russulaceae</taxon>
        <taxon>Russula</taxon>
    </lineage>
</organism>
<evidence type="ECO:0000256" key="3">
    <source>
        <dbReference type="SAM" id="MobiDB-lite"/>
    </source>
</evidence>
<feature type="region of interest" description="Disordered" evidence="3">
    <location>
        <begin position="78"/>
        <end position="109"/>
    </location>
</feature>
<dbReference type="InterPro" id="IPR011989">
    <property type="entry name" value="ARM-like"/>
</dbReference>
<dbReference type="SMART" id="SM00025">
    <property type="entry name" value="Pumilio"/>
    <property type="match status" value="7"/>
</dbReference>
<reference evidence="5" key="1">
    <citation type="submission" date="2019-10" db="EMBL/GenBank/DDBJ databases">
        <authorList>
            <consortium name="DOE Joint Genome Institute"/>
            <person name="Kuo A."/>
            <person name="Miyauchi S."/>
            <person name="Kiss E."/>
            <person name="Drula E."/>
            <person name="Kohler A."/>
            <person name="Sanchez-Garcia M."/>
            <person name="Andreopoulos B."/>
            <person name="Barry K.W."/>
            <person name="Bonito G."/>
            <person name="Buee M."/>
            <person name="Carver A."/>
            <person name="Chen C."/>
            <person name="Cichocki N."/>
            <person name="Clum A."/>
            <person name="Culley D."/>
            <person name="Crous P.W."/>
            <person name="Fauchery L."/>
            <person name="Girlanda M."/>
            <person name="Hayes R."/>
            <person name="Keri Z."/>
            <person name="LaButti K."/>
            <person name="Lipzen A."/>
            <person name="Lombard V."/>
            <person name="Magnuson J."/>
            <person name="Maillard F."/>
            <person name="Morin E."/>
            <person name="Murat C."/>
            <person name="Nolan M."/>
            <person name="Ohm R."/>
            <person name="Pangilinan J."/>
            <person name="Pereira M."/>
            <person name="Perotto S."/>
            <person name="Peter M."/>
            <person name="Riley R."/>
            <person name="Sitrit Y."/>
            <person name="Stielow B."/>
            <person name="Szollosi G."/>
            <person name="Zifcakova L."/>
            <person name="Stursova M."/>
            <person name="Spatafora J.W."/>
            <person name="Tedersoo L."/>
            <person name="Vaario L.-M."/>
            <person name="Yamada A."/>
            <person name="Yan M."/>
            <person name="Wang P."/>
            <person name="Xu J."/>
            <person name="Bruns T."/>
            <person name="Baldrian P."/>
            <person name="Vilgalys R."/>
            <person name="Henrissat B."/>
            <person name="Grigoriev I.V."/>
            <person name="Hibbett D."/>
            <person name="Nagy L.G."/>
            <person name="Martin F.M."/>
        </authorList>
    </citation>
    <scope>NUCLEOTIDE SEQUENCE</scope>
    <source>
        <strain evidence="5">Prilba</strain>
    </source>
</reference>
<dbReference type="GO" id="GO:0010608">
    <property type="term" value="P:post-transcriptional regulation of gene expression"/>
    <property type="evidence" value="ECO:0007669"/>
    <property type="project" value="TreeGrafter"/>
</dbReference>
<feature type="compositionally biased region" description="Basic and acidic residues" evidence="3">
    <location>
        <begin position="82"/>
        <end position="106"/>
    </location>
</feature>
<evidence type="ECO:0000256" key="1">
    <source>
        <dbReference type="ARBA" id="ARBA00022737"/>
    </source>
</evidence>
<comment type="caution">
    <text evidence="5">The sequence shown here is derived from an EMBL/GenBank/DDBJ whole genome shotgun (WGS) entry which is preliminary data.</text>
</comment>
<dbReference type="OrthoDB" id="668540at2759"/>
<name>A0A9P5MYL4_9AGAM</name>
<proteinExistence type="predicted"/>
<gene>
    <name evidence="5" type="ORF">DFH94DRAFT_733126</name>
</gene>
<evidence type="ECO:0000256" key="2">
    <source>
        <dbReference type="PROSITE-ProRule" id="PRU00317"/>
    </source>
</evidence>
<evidence type="ECO:0000259" key="4">
    <source>
        <dbReference type="PROSITE" id="PS50303"/>
    </source>
</evidence>
<evidence type="ECO:0000313" key="5">
    <source>
        <dbReference type="EMBL" id="KAF8481803.1"/>
    </source>
</evidence>
<dbReference type="PANTHER" id="PTHR12537">
    <property type="entry name" value="RNA BINDING PROTEIN PUMILIO-RELATED"/>
    <property type="match status" value="1"/>
</dbReference>
<dbReference type="Proteomes" id="UP000759537">
    <property type="component" value="Unassembled WGS sequence"/>
</dbReference>
<dbReference type="EMBL" id="WHVB01000006">
    <property type="protein sequence ID" value="KAF8481803.1"/>
    <property type="molecule type" value="Genomic_DNA"/>
</dbReference>
<feature type="repeat" description="Pumilio" evidence="2">
    <location>
        <begin position="419"/>
        <end position="462"/>
    </location>
</feature>
<keyword evidence="1" id="KW-0677">Repeat</keyword>